<reference evidence="7" key="1">
    <citation type="submission" date="2025-08" db="UniProtKB">
        <authorList>
            <consortium name="Ensembl"/>
        </authorList>
    </citation>
    <scope>IDENTIFICATION</scope>
</reference>
<dbReference type="InterPro" id="IPR036048">
    <property type="entry name" value="Interleukin_8-like_sf"/>
</dbReference>
<comment type="subcellular location">
    <subcellularLocation>
        <location evidence="1">Secreted</location>
    </subcellularLocation>
</comment>
<dbReference type="GO" id="GO:0005615">
    <property type="term" value="C:extracellular space"/>
    <property type="evidence" value="ECO:0007669"/>
    <property type="project" value="UniProtKB-KW"/>
</dbReference>
<feature type="chain" id="PRO_5017181921" description="Chemokine interleukin-8-like domain-containing protein" evidence="5">
    <location>
        <begin position="21"/>
        <end position="127"/>
    </location>
</feature>
<evidence type="ECO:0000256" key="3">
    <source>
        <dbReference type="ARBA" id="ARBA00022525"/>
    </source>
</evidence>
<keyword evidence="3" id="KW-0964">Secreted</keyword>
<dbReference type="Gene3D" id="2.40.50.40">
    <property type="match status" value="1"/>
</dbReference>
<organism evidence="7 8">
    <name type="scientific">Poecilia mexicana</name>
    <dbReference type="NCBI Taxonomy" id="48701"/>
    <lineage>
        <taxon>Eukaryota</taxon>
        <taxon>Metazoa</taxon>
        <taxon>Chordata</taxon>
        <taxon>Craniata</taxon>
        <taxon>Vertebrata</taxon>
        <taxon>Euteleostomi</taxon>
        <taxon>Actinopterygii</taxon>
        <taxon>Neopterygii</taxon>
        <taxon>Teleostei</taxon>
        <taxon>Neoteleostei</taxon>
        <taxon>Acanthomorphata</taxon>
        <taxon>Ovalentaria</taxon>
        <taxon>Atherinomorphae</taxon>
        <taxon>Cyprinodontiformes</taxon>
        <taxon>Poeciliidae</taxon>
        <taxon>Poeciliinae</taxon>
        <taxon>Poecilia</taxon>
    </lineage>
</organism>
<dbReference type="Ensembl" id="ENSPMET00000017278.1">
    <property type="protein sequence ID" value="ENSPMEP00000027754.1"/>
    <property type="gene ID" value="ENSPMEG00000012416.1"/>
</dbReference>
<proteinExistence type="predicted"/>
<keyword evidence="8" id="KW-1185">Reference proteome</keyword>
<evidence type="ECO:0000313" key="8">
    <source>
        <dbReference type="Proteomes" id="UP000261480"/>
    </source>
</evidence>
<feature type="signal peptide" evidence="5">
    <location>
        <begin position="1"/>
        <end position="20"/>
    </location>
</feature>
<dbReference type="Pfam" id="PF00048">
    <property type="entry name" value="IL8"/>
    <property type="match status" value="1"/>
</dbReference>
<evidence type="ECO:0000313" key="7">
    <source>
        <dbReference type="Ensembl" id="ENSPMEP00000027754.1"/>
    </source>
</evidence>
<evidence type="ECO:0000256" key="5">
    <source>
        <dbReference type="SAM" id="SignalP"/>
    </source>
</evidence>
<dbReference type="GO" id="GO:0008009">
    <property type="term" value="F:chemokine activity"/>
    <property type="evidence" value="ECO:0007669"/>
    <property type="project" value="InterPro"/>
</dbReference>
<dbReference type="InterPro" id="IPR039809">
    <property type="entry name" value="Chemokine_b/g/d"/>
</dbReference>
<dbReference type="SUPFAM" id="SSF54117">
    <property type="entry name" value="Interleukin 8-like chemokines"/>
    <property type="match status" value="1"/>
</dbReference>
<dbReference type="STRING" id="48701.ENSPMEP00000027754"/>
<dbReference type="InterPro" id="IPR001811">
    <property type="entry name" value="Chemokine_IL8-like_dom"/>
</dbReference>
<dbReference type="PANTHER" id="PTHR12015">
    <property type="entry name" value="SMALL INDUCIBLE CYTOKINE A"/>
    <property type="match status" value="1"/>
</dbReference>
<dbReference type="PANTHER" id="PTHR12015:SF183">
    <property type="entry name" value="C-C MOTIF CHEMOKINE 3"/>
    <property type="match status" value="1"/>
</dbReference>
<dbReference type="Proteomes" id="UP000261480">
    <property type="component" value="Unplaced"/>
</dbReference>
<evidence type="ECO:0000259" key="6">
    <source>
        <dbReference type="SMART" id="SM00199"/>
    </source>
</evidence>
<feature type="domain" description="Chemokine interleukin-8-like" evidence="6">
    <location>
        <begin position="31"/>
        <end position="89"/>
    </location>
</feature>
<evidence type="ECO:0000256" key="1">
    <source>
        <dbReference type="ARBA" id="ARBA00004613"/>
    </source>
</evidence>
<accession>A0A3B3YK55</accession>
<evidence type="ECO:0000256" key="2">
    <source>
        <dbReference type="ARBA" id="ARBA00022514"/>
    </source>
</evidence>
<dbReference type="AlphaFoldDB" id="A0A3B3YK55"/>
<protein>
    <recommendedName>
        <fullName evidence="6">Chemokine interleukin-8-like domain-containing protein</fullName>
    </recommendedName>
</protein>
<sequence length="127" mass="13927">MKTLCLSVGMLLLITCCCNARPQGVQFNTGPVTCCDQFSNIRVPAKKIVDITKTHSFCMNQGFIVETVKGQLICFRSSTRWVEEAYNRMINSEANVTSLGIEPVTTTMMTKGSIRGLCVAPAPPQHP</sequence>
<dbReference type="GO" id="GO:0006955">
    <property type="term" value="P:immune response"/>
    <property type="evidence" value="ECO:0007669"/>
    <property type="project" value="InterPro"/>
</dbReference>
<keyword evidence="4 5" id="KW-0732">Signal</keyword>
<name>A0A3B3YK55_9TELE</name>
<reference evidence="7" key="2">
    <citation type="submission" date="2025-09" db="UniProtKB">
        <authorList>
            <consortium name="Ensembl"/>
        </authorList>
    </citation>
    <scope>IDENTIFICATION</scope>
</reference>
<dbReference type="SMART" id="SM00199">
    <property type="entry name" value="SCY"/>
    <property type="match status" value="1"/>
</dbReference>
<evidence type="ECO:0000256" key="4">
    <source>
        <dbReference type="ARBA" id="ARBA00022729"/>
    </source>
</evidence>
<keyword evidence="2" id="KW-0202">Cytokine</keyword>